<dbReference type="SUPFAM" id="SSF52954">
    <property type="entry name" value="Class II aaRS ABD-related"/>
    <property type="match status" value="1"/>
</dbReference>
<organism evidence="12 13">
    <name type="scientific">Kaistia dalseonensis</name>
    <dbReference type="NCBI Taxonomy" id="410840"/>
    <lineage>
        <taxon>Bacteria</taxon>
        <taxon>Pseudomonadati</taxon>
        <taxon>Pseudomonadota</taxon>
        <taxon>Alphaproteobacteria</taxon>
        <taxon>Hyphomicrobiales</taxon>
        <taxon>Kaistiaceae</taxon>
        <taxon>Kaistia</taxon>
    </lineage>
</organism>
<dbReference type="PRINTS" id="PR01046">
    <property type="entry name" value="TRNASYNTHPRO"/>
</dbReference>
<dbReference type="PANTHER" id="PTHR42753:SF2">
    <property type="entry name" value="PROLINE--TRNA LIGASE"/>
    <property type="match status" value="1"/>
</dbReference>
<keyword evidence="8 10" id="KW-0030">Aminoacyl-tRNA synthetase</keyword>
<keyword evidence="5 10" id="KW-0547">Nucleotide-binding</keyword>
<comment type="subcellular location">
    <subcellularLocation>
        <location evidence="1 10">Cytoplasm</location>
    </subcellularLocation>
</comment>
<evidence type="ECO:0000256" key="3">
    <source>
        <dbReference type="ARBA" id="ARBA00022490"/>
    </source>
</evidence>
<proteinExistence type="inferred from homology"/>
<dbReference type="SUPFAM" id="SSF55681">
    <property type="entry name" value="Class II aaRS and biotin synthetases"/>
    <property type="match status" value="1"/>
</dbReference>
<dbReference type="InterPro" id="IPR004154">
    <property type="entry name" value="Anticodon-bd"/>
</dbReference>
<comment type="subunit">
    <text evidence="2 10">Homodimer.</text>
</comment>
<dbReference type="InterPro" id="IPR002314">
    <property type="entry name" value="aa-tRNA-synt_IIb"/>
</dbReference>
<dbReference type="NCBIfam" id="TIGR00409">
    <property type="entry name" value="proS_fam_II"/>
    <property type="match status" value="1"/>
</dbReference>
<dbReference type="RefSeq" id="WP_266346905.1">
    <property type="nucleotide sequence ID" value="NZ_JAPKNG010000001.1"/>
</dbReference>
<dbReference type="EC" id="6.1.1.15" evidence="10"/>
<dbReference type="Pfam" id="PF00587">
    <property type="entry name" value="tRNA-synt_2b"/>
    <property type="match status" value="1"/>
</dbReference>
<dbReference type="InterPro" id="IPR006195">
    <property type="entry name" value="aa-tRNA-synth_II"/>
</dbReference>
<comment type="similarity">
    <text evidence="10">Belongs to the class-II aminoacyl-tRNA synthetase family. ProS type 2 subfamily.</text>
</comment>
<evidence type="ECO:0000256" key="10">
    <source>
        <dbReference type="HAMAP-Rule" id="MF_01570"/>
    </source>
</evidence>
<dbReference type="InterPro" id="IPR023716">
    <property type="entry name" value="Prolyl-tRNA_ligase_IIa_type2"/>
</dbReference>
<dbReference type="EMBL" id="JAUSVO010000001">
    <property type="protein sequence ID" value="MDQ0435953.1"/>
    <property type="molecule type" value="Genomic_DNA"/>
</dbReference>
<dbReference type="InterPro" id="IPR045864">
    <property type="entry name" value="aa-tRNA-synth_II/BPL/LPL"/>
</dbReference>
<dbReference type="CDD" id="cd00779">
    <property type="entry name" value="ProRS_core_prok"/>
    <property type="match status" value="1"/>
</dbReference>
<dbReference type="HAMAP" id="MF_01570">
    <property type="entry name" value="Pro_tRNA_synth_type2"/>
    <property type="match status" value="1"/>
</dbReference>
<keyword evidence="6 10" id="KW-0067">ATP-binding</keyword>
<keyword evidence="13" id="KW-1185">Reference proteome</keyword>
<keyword evidence="3 10" id="KW-0963">Cytoplasm</keyword>
<evidence type="ECO:0000256" key="9">
    <source>
        <dbReference type="ARBA" id="ARBA00047671"/>
    </source>
</evidence>
<dbReference type="PANTHER" id="PTHR42753">
    <property type="entry name" value="MITOCHONDRIAL RIBOSOME PROTEIN L39/PROLYL-TRNA LIGASE FAMILY MEMBER"/>
    <property type="match status" value="1"/>
</dbReference>
<dbReference type="Gene3D" id="3.30.930.10">
    <property type="entry name" value="Bira Bifunctional Protein, Domain 2"/>
    <property type="match status" value="1"/>
</dbReference>
<dbReference type="InterPro" id="IPR036621">
    <property type="entry name" value="Anticodon-bd_dom_sf"/>
</dbReference>
<keyword evidence="7 10" id="KW-0648">Protein biosynthesis</keyword>
<evidence type="ECO:0000256" key="2">
    <source>
        <dbReference type="ARBA" id="ARBA00011738"/>
    </source>
</evidence>
<dbReference type="Pfam" id="PF03129">
    <property type="entry name" value="HGTP_anticodon"/>
    <property type="match status" value="1"/>
</dbReference>
<evidence type="ECO:0000256" key="8">
    <source>
        <dbReference type="ARBA" id="ARBA00023146"/>
    </source>
</evidence>
<sequence>MRLSRSFLPILRETPKEAEIVSHRLMLRAGLIRQQSAGIYSWLPLGKRVLANIERIVREEQDRAGAIEVLMPTLQSADLWKESGRYDDYGKEMLRIEDRHERAMLYGPTNEEMITDIFRSYVRSYKELPLNLYHIQWKFRDEVRPRFGVMRGREFLMKDAYSFDIDEAAARRAYNRMFVAYLRTFDRLGVKAIPMRADSGPIGGDATHEFIVLAATGESAVFLDKAALDTPIPPADVDFDGDLTPIVAAWTEKYAATEEMHDKAVFEALPEDQRIEARGIEVGQVFYFGTKYSEPMGAKVTGPDGVEHAVHMGSYGIGVSRLVAAIIEASHDEAGIIWPESIAPYRVGLINMKAGDDATDTVCNAIYERLTNAGIEVLYDDLDQRAGAKFATMDLIGLPWQLIVGPRGLANGEVELKRRATGERETLTIDAAVNRLIAG</sequence>
<dbReference type="Proteomes" id="UP001241603">
    <property type="component" value="Unassembled WGS sequence"/>
</dbReference>
<gene>
    <name evidence="10" type="primary">proS</name>
    <name evidence="12" type="ORF">QO014_000323</name>
</gene>
<evidence type="ECO:0000313" key="12">
    <source>
        <dbReference type="EMBL" id="MDQ0435953.1"/>
    </source>
</evidence>
<dbReference type="InterPro" id="IPR002316">
    <property type="entry name" value="Pro-tRNA-ligase_IIa"/>
</dbReference>
<evidence type="ECO:0000256" key="7">
    <source>
        <dbReference type="ARBA" id="ARBA00022917"/>
    </source>
</evidence>
<dbReference type="GO" id="GO:0004827">
    <property type="term" value="F:proline-tRNA ligase activity"/>
    <property type="evidence" value="ECO:0007669"/>
    <property type="project" value="UniProtKB-EC"/>
</dbReference>
<dbReference type="InterPro" id="IPR044140">
    <property type="entry name" value="ProRS_anticodon_short"/>
</dbReference>
<evidence type="ECO:0000259" key="11">
    <source>
        <dbReference type="PROSITE" id="PS50862"/>
    </source>
</evidence>
<dbReference type="CDD" id="cd00861">
    <property type="entry name" value="ProRS_anticodon_short"/>
    <property type="match status" value="1"/>
</dbReference>
<protein>
    <recommendedName>
        <fullName evidence="10">Proline--tRNA ligase</fullName>
        <ecNumber evidence="10">6.1.1.15</ecNumber>
    </recommendedName>
    <alternativeName>
        <fullName evidence="10">Prolyl-tRNA synthetase</fullName>
        <shortName evidence="10">ProRS</shortName>
    </alternativeName>
</protein>
<evidence type="ECO:0000256" key="5">
    <source>
        <dbReference type="ARBA" id="ARBA00022741"/>
    </source>
</evidence>
<dbReference type="PROSITE" id="PS50862">
    <property type="entry name" value="AA_TRNA_LIGASE_II"/>
    <property type="match status" value="1"/>
</dbReference>
<dbReference type="InterPro" id="IPR033730">
    <property type="entry name" value="ProRS_core_prok"/>
</dbReference>
<dbReference type="InterPro" id="IPR050062">
    <property type="entry name" value="Pro-tRNA_synthetase"/>
</dbReference>
<evidence type="ECO:0000256" key="1">
    <source>
        <dbReference type="ARBA" id="ARBA00004496"/>
    </source>
</evidence>
<evidence type="ECO:0000256" key="6">
    <source>
        <dbReference type="ARBA" id="ARBA00022840"/>
    </source>
</evidence>
<dbReference type="InterPro" id="IPR004500">
    <property type="entry name" value="Pro-tRNA-synth_IIa_bac-type"/>
</dbReference>
<accession>A0ABU0H0X3</accession>
<keyword evidence="4 10" id="KW-0436">Ligase</keyword>
<feature type="domain" description="Aminoacyl-transfer RNA synthetases class-II family profile" evidence="11">
    <location>
        <begin position="38"/>
        <end position="339"/>
    </location>
</feature>
<name>A0ABU0H0X3_9HYPH</name>
<dbReference type="NCBIfam" id="NF008979">
    <property type="entry name" value="PRK12325.1"/>
    <property type="match status" value="1"/>
</dbReference>
<comment type="function">
    <text evidence="10">Catalyzes the attachment of proline to tRNA(Pro) in a two-step reaction: proline is first activated by ATP to form Pro-AMP and then transferred to the acceptor end of tRNA(Pro).</text>
</comment>
<comment type="caution">
    <text evidence="12">The sequence shown here is derived from an EMBL/GenBank/DDBJ whole genome shotgun (WGS) entry which is preliminary data.</text>
</comment>
<reference evidence="12 13" key="1">
    <citation type="submission" date="2023-07" db="EMBL/GenBank/DDBJ databases">
        <title>Genomic Encyclopedia of Type Strains, Phase IV (KMG-IV): sequencing the most valuable type-strain genomes for metagenomic binning, comparative biology and taxonomic classification.</title>
        <authorList>
            <person name="Goeker M."/>
        </authorList>
    </citation>
    <scope>NUCLEOTIDE SEQUENCE [LARGE SCALE GENOMIC DNA]</scope>
    <source>
        <strain evidence="12 13">B6-8</strain>
    </source>
</reference>
<evidence type="ECO:0000256" key="4">
    <source>
        <dbReference type="ARBA" id="ARBA00022598"/>
    </source>
</evidence>
<comment type="catalytic activity">
    <reaction evidence="9 10">
        <text>tRNA(Pro) + L-proline + ATP = L-prolyl-tRNA(Pro) + AMP + diphosphate</text>
        <dbReference type="Rhea" id="RHEA:14305"/>
        <dbReference type="Rhea" id="RHEA-COMP:9700"/>
        <dbReference type="Rhea" id="RHEA-COMP:9702"/>
        <dbReference type="ChEBI" id="CHEBI:30616"/>
        <dbReference type="ChEBI" id="CHEBI:33019"/>
        <dbReference type="ChEBI" id="CHEBI:60039"/>
        <dbReference type="ChEBI" id="CHEBI:78442"/>
        <dbReference type="ChEBI" id="CHEBI:78532"/>
        <dbReference type="ChEBI" id="CHEBI:456215"/>
        <dbReference type="EC" id="6.1.1.15"/>
    </reaction>
</comment>
<dbReference type="Gene3D" id="3.40.50.800">
    <property type="entry name" value="Anticodon-binding domain"/>
    <property type="match status" value="1"/>
</dbReference>
<evidence type="ECO:0000313" key="13">
    <source>
        <dbReference type="Proteomes" id="UP001241603"/>
    </source>
</evidence>